<evidence type="ECO:0000256" key="1">
    <source>
        <dbReference type="SAM" id="Phobius"/>
    </source>
</evidence>
<evidence type="ECO:0000313" key="3">
    <source>
        <dbReference type="Proteomes" id="UP000325598"/>
    </source>
</evidence>
<dbReference type="Pfam" id="PF09933">
    <property type="entry name" value="DUF2165"/>
    <property type="match status" value="1"/>
</dbReference>
<accession>A0A5J4LPE5</accession>
<dbReference type="OrthoDB" id="4230235at2"/>
<keyword evidence="1" id="KW-0812">Transmembrane</keyword>
<keyword evidence="1" id="KW-0472">Membrane</keyword>
<evidence type="ECO:0008006" key="4">
    <source>
        <dbReference type="Google" id="ProtNLM"/>
    </source>
</evidence>
<feature type="transmembrane region" description="Helical" evidence="1">
    <location>
        <begin position="135"/>
        <end position="159"/>
    </location>
</feature>
<feature type="transmembrane region" description="Helical" evidence="1">
    <location>
        <begin position="32"/>
        <end position="49"/>
    </location>
</feature>
<gene>
    <name evidence="2" type="ORF">San01_63600</name>
</gene>
<reference evidence="2 3" key="1">
    <citation type="submission" date="2019-10" db="EMBL/GenBank/DDBJ databases">
        <title>Whole genome shotgun sequence of Streptomyces angustmyceticus NBRC 3934.</title>
        <authorList>
            <person name="Hosoyama A."/>
            <person name="Ichikawa N."/>
            <person name="Kimura A."/>
            <person name="Kitahashi Y."/>
            <person name="Komaki H."/>
            <person name="Uohara A."/>
        </authorList>
    </citation>
    <scope>NUCLEOTIDE SEQUENCE [LARGE SCALE GENOMIC DNA]</scope>
    <source>
        <strain evidence="2 3">NBRC 3934</strain>
    </source>
</reference>
<feature type="transmembrane region" description="Helical" evidence="1">
    <location>
        <begin position="165"/>
        <end position="183"/>
    </location>
</feature>
<feature type="transmembrane region" description="Helical" evidence="1">
    <location>
        <begin position="90"/>
        <end position="114"/>
    </location>
</feature>
<dbReference type="GeneID" id="96753327"/>
<dbReference type="RefSeq" id="WP_152105126.1">
    <property type="nucleotide sequence ID" value="NZ_BLAG01000022.1"/>
</dbReference>
<comment type="caution">
    <text evidence="2">The sequence shown here is derived from an EMBL/GenBank/DDBJ whole genome shotgun (WGS) entry which is preliminary data.</text>
</comment>
<dbReference type="Proteomes" id="UP000325598">
    <property type="component" value="Unassembled WGS sequence"/>
</dbReference>
<dbReference type="InterPro" id="IPR018681">
    <property type="entry name" value="DUF2165_transmembrane"/>
</dbReference>
<evidence type="ECO:0000313" key="2">
    <source>
        <dbReference type="EMBL" id="GES33872.1"/>
    </source>
</evidence>
<keyword evidence="3" id="KW-1185">Reference proteome</keyword>
<dbReference type="EMBL" id="BLAG01000022">
    <property type="protein sequence ID" value="GES33872.1"/>
    <property type="molecule type" value="Genomic_DNA"/>
</dbReference>
<organism evidence="2 3">
    <name type="scientific">Streptomyces angustmyceticus</name>
    <dbReference type="NCBI Taxonomy" id="285578"/>
    <lineage>
        <taxon>Bacteria</taxon>
        <taxon>Bacillati</taxon>
        <taxon>Actinomycetota</taxon>
        <taxon>Actinomycetes</taxon>
        <taxon>Kitasatosporales</taxon>
        <taxon>Streptomycetaceae</taxon>
        <taxon>Streptomyces</taxon>
    </lineage>
</organism>
<dbReference type="AlphaFoldDB" id="A0A5J4LPE5"/>
<name>A0A5J4LPE5_9ACTN</name>
<keyword evidence="1" id="KW-1133">Transmembrane helix</keyword>
<sequence length="193" mass="20453">MALTVEPSLKTAAPSSGTAAADLSVRSRLTGLNAFLLSGLTLWLGLVTLNNLTDFGTNRALIARMLTMTDLVHDPVRGNGLEWKAMPESFATPALIGVIVYEVAAVALLAWAAVGMVRRARGARTGIATTRRANLALGVFVGLFLIFLSGGMWFGYWIYIGAAQQVHFTGLIIGLLAALLVNLPSVTGAQREQ</sequence>
<proteinExistence type="predicted"/>
<protein>
    <recommendedName>
        <fullName evidence="4">DUF2165 domain-containing protein</fullName>
    </recommendedName>
</protein>